<dbReference type="STRING" id="1314771.A0A197K9K1"/>
<evidence type="ECO:0000256" key="5">
    <source>
        <dbReference type="SAM" id="MobiDB-lite"/>
    </source>
</evidence>
<organism evidence="7 8">
    <name type="scientific">Linnemannia elongata AG-77</name>
    <dbReference type="NCBI Taxonomy" id="1314771"/>
    <lineage>
        <taxon>Eukaryota</taxon>
        <taxon>Fungi</taxon>
        <taxon>Fungi incertae sedis</taxon>
        <taxon>Mucoromycota</taxon>
        <taxon>Mortierellomycotina</taxon>
        <taxon>Mortierellomycetes</taxon>
        <taxon>Mortierellales</taxon>
        <taxon>Mortierellaceae</taxon>
        <taxon>Linnemannia</taxon>
    </lineage>
</organism>
<dbReference type="SMART" id="SM00425">
    <property type="entry name" value="TBOX"/>
    <property type="match status" value="1"/>
</dbReference>
<sequence length="989" mass="108142">MSSSRQEYVCKEMESTLNLFDLRQGPSRNTRGDIRPEYRSSTPWHGSMLQDSLPKTQSPDMREPTDCEIRSARLQSQSLQDNSSSRLSNKRRREDHYGPSLQPSSSFNGNPPSDHLALSAPVRIPPLRKSVNSSSTAPPSSSSSMNNNEPPPALLILDADLWAQFHEQHNEMIITKSGRCLFPCLRFKILGLDPDSYYSLRVDFEMLTPNRFRFSNGRWKPMEPLQQVDDIFSSGSHDSCDSTDHSTATTSGHLRESFIHPDRWQLGRHWMADPISFAKVKLTNKVESPLNVVKRSSKKGTNSTVSVNKDNGDPNAKMTGVNDINTNMFHMTSFHKYCPRIYLTQRAKDSHDIINSIVYRFDRTEFMAVTHYQNYKVNDLKKSHNPHAKGFRGTIGKVLPPVKFPVGQHYRGGLDKHSSLANPESRPKKRTRSSWRSDESESDDGMDGDYEPDSEEADMMESAVTDPVDAMTIGTRSGMHSTTVVASMTSVPRKNTGPTCRLDNDNNALVTISLRKDGQEEAKVSERTRQHYFDQDTPLNGDAAVGIPGSHSRSSANETTWMDQQFHPLAQNISGDNPVRSARHFYGINQQQQHTNHRHNQHQKQPQQLSLVISSGGGGNNKMGEQRSPALQPLFFDRAPTVRIDREPTLLSDTTSNTLLIASPPPPHISSMPDGSVVDDDCDNAHLLQLKHSIPSISLAPPEDDLMSNQTSLQLPSAELECSDLVVAEASTALALNTASAPPSLSWYQQFLLDQNTANLVQHPAPAAASAASTVVADDVDGSGLPLTFQYIAAMDSAAAAANSSSAVGLAHSSAQNPHGASSVQLPTKAFGYDDGCSNGVVPTMSVFGSRTSTSSLAIADSSHSGLSSVTSVGKSRTDPKNMSGLYGYGPAGGSNDGSGGTSGSRRFHPNPHMTKTTILESKAFMSTSSVISILPITGSTAAVVEDHQKASIDSLVHENLRLKAFIRERYGVEAESEANAVVAMEYRQ</sequence>
<feature type="region of interest" description="Disordered" evidence="5">
    <location>
        <begin position="406"/>
        <end position="460"/>
    </location>
</feature>
<accession>A0A197K9K1</accession>
<keyword evidence="3" id="KW-0804">Transcription</keyword>
<feature type="compositionally biased region" description="Low complexity" evidence="5">
    <location>
        <begin position="130"/>
        <end position="150"/>
    </location>
</feature>
<evidence type="ECO:0000256" key="2">
    <source>
        <dbReference type="ARBA" id="ARBA00023125"/>
    </source>
</evidence>
<dbReference type="EMBL" id="KV442019">
    <property type="protein sequence ID" value="OAQ33863.1"/>
    <property type="molecule type" value="Genomic_DNA"/>
</dbReference>
<dbReference type="InterPro" id="IPR001699">
    <property type="entry name" value="TF_T-box"/>
</dbReference>
<feature type="region of interest" description="Disordered" evidence="5">
    <location>
        <begin position="294"/>
        <end position="317"/>
    </location>
</feature>
<dbReference type="GO" id="GO:0000981">
    <property type="term" value="F:DNA-binding transcription factor activity, RNA polymerase II-specific"/>
    <property type="evidence" value="ECO:0007669"/>
    <property type="project" value="TreeGrafter"/>
</dbReference>
<dbReference type="GO" id="GO:0001708">
    <property type="term" value="P:cell fate specification"/>
    <property type="evidence" value="ECO:0007669"/>
    <property type="project" value="TreeGrafter"/>
</dbReference>
<feature type="domain" description="T-box" evidence="6">
    <location>
        <begin position="156"/>
        <end position="393"/>
    </location>
</feature>
<dbReference type="SUPFAM" id="SSF49417">
    <property type="entry name" value="p53-like transcription factors"/>
    <property type="match status" value="1"/>
</dbReference>
<evidence type="ECO:0000256" key="4">
    <source>
        <dbReference type="ARBA" id="ARBA00023242"/>
    </source>
</evidence>
<evidence type="ECO:0000259" key="6">
    <source>
        <dbReference type="PROSITE" id="PS50252"/>
    </source>
</evidence>
<feature type="compositionally biased region" description="Gly residues" evidence="5">
    <location>
        <begin position="887"/>
        <end position="903"/>
    </location>
</feature>
<feature type="compositionally biased region" description="Basic and acidic residues" evidence="5">
    <location>
        <begin position="60"/>
        <end position="71"/>
    </location>
</feature>
<protein>
    <recommendedName>
        <fullName evidence="6">T-box domain-containing protein</fullName>
    </recommendedName>
</protein>
<dbReference type="PANTHER" id="PTHR11267:SF181">
    <property type="entry name" value="OPTOMOTOR-BLIND PROTEIN"/>
    <property type="match status" value="1"/>
</dbReference>
<dbReference type="InterPro" id="IPR046360">
    <property type="entry name" value="T-box_DNA-bd"/>
</dbReference>
<feature type="compositionally biased region" description="Acidic residues" evidence="5">
    <location>
        <begin position="440"/>
        <end position="459"/>
    </location>
</feature>
<feature type="compositionally biased region" description="Polar residues" evidence="5">
    <location>
        <begin position="299"/>
        <end position="309"/>
    </location>
</feature>
<dbReference type="OrthoDB" id="7442607at2759"/>
<keyword evidence="2" id="KW-0238">DNA-binding</keyword>
<dbReference type="Proteomes" id="UP000078512">
    <property type="component" value="Unassembled WGS sequence"/>
</dbReference>
<dbReference type="AlphaFoldDB" id="A0A197K9K1"/>
<evidence type="ECO:0000313" key="8">
    <source>
        <dbReference type="Proteomes" id="UP000078512"/>
    </source>
</evidence>
<dbReference type="GO" id="GO:0005634">
    <property type="term" value="C:nucleus"/>
    <property type="evidence" value="ECO:0007669"/>
    <property type="project" value="InterPro"/>
</dbReference>
<dbReference type="PANTHER" id="PTHR11267">
    <property type="entry name" value="T-BOX PROTEIN-RELATED"/>
    <property type="match status" value="1"/>
</dbReference>
<proteinExistence type="predicted"/>
<keyword evidence="1" id="KW-0805">Transcription regulation</keyword>
<dbReference type="GO" id="GO:0000785">
    <property type="term" value="C:chromatin"/>
    <property type="evidence" value="ECO:0007669"/>
    <property type="project" value="TreeGrafter"/>
</dbReference>
<dbReference type="InterPro" id="IPR008967">
    <property type="entry name" value="p53-like_TF_DNA-bd_sf"/>
</dbReference>
<dbReference type="PROSITE" id="PS50252">
    <property type="entry name" value="TBOX_3"/>
    <property type="match status" value="1"/>
</dbReference>
<gene>
    <name evidence="7" type="ORF">K457DRAFT_15068</name>
</gene>
<dbReference type="GO" id="GO:0045893">
    <property type="term" value="P:positive regulation of DNA-templated transcription"/>
    <property type="evidence" value="ECO:0007669"/>
    <property type="project" value="InterPro"/>
</dbReference>
<evidence type="ECO:0000256" key="1">
    <source>
        <dbReference type="ARBA" id="ARBA00023015"/>
    </source>
</evidence>
<evidence type="ECO:0000256" key="3">
    <source>
        <dbReference type="ARBA" id="ARBA00023163"/>
    </source>
</evidence>
<name>A0A197K9K1_9FUNG</name>
<dbReference type="GO" id="GO:0000978">
    <property type="term" value="F:RNA polymerase II cis-regulatory region sequence-specific DNA binding"/>
    <property type="evidence" value="ECO:0007669"/>
    <property type="project" value="InterPro"/>
</dbReference>
<dbReference type="Pfam" id="PF00907">
    <property type="entry name" value="T-box"/>
    <property type="match status" value="1"/>
</dbReference>
<evidence type="ECO:0000313" key="7">
    <source>
        <dbReference type="EMBL" id="OAQ33863.1"/>
    </source>
</evidence>
<feature type="compositionally biased region" description="Low complexity" evidence="5">
    <location>
        <begin position="865"/>
        <end position="874"/>
    </location>
</feature>
<dbReference type="InterPro" id="IPR036960">
    <property type="entry name" value="T-box_sf"/>
</dbReference>
<feature type="compositionally biased region" description="Low complexity" evidence="5">
    <location>
        <begin position="73"/>
        <end position="87"/>
    </location>
</feature>
<feature type="compositionally biased region" description="Polar residues" evidence="5">
    <location>
        <begin position="101"/>
        <end position="111"/>
    </location>
</feature>
<reference evidence="7 8" key="1">
    <citation type="submission" date="2016-05" db="EMBL/GenBank/DDBJ databases">
        <title>Genome sequencing reveals origins of a unique bacterial endosymbiosis in the earliest lineages of terrestrial Fungi.</title>
        <authorList>
            <consortium name="DOE Joint Genome Institute"/>
            <person name="Uehling J."/>
            <person name="Gryganskyi A."/>
            <person name="Hameed K."/>
            <person name="Tschaplinski T."/>
            <person name="Misztal P."/>
            <person name="Wu S."/>
            <person name="Desiro A."/>
            <person name="Vande Pol N."/>
            <person name="Du Z.-Y."/>
            <person name="Zienkiewicz A."/>
            <person name="Zienkiewicz K."/>
            <person name="Morin E."/>
            <person name="Tisserant E."/>
            <person name="Splivallo R."/>
            <person name="Hainaut M."/>
            <person name="Henrissat B."/>
            <person name="Ohm R."/>
            <person name="Kuo A."/>
            <person name="Yan J."/>
            <person name="Lipzen A."/>
            <person name="Nolan M."/>
            <person name="Labutti K."/>
            <person name="Barry K."/>
            <person name="Goldstein A."/>
            <person name="Labbe J."/>
            <person name="Schadt C."/>
            <person name="Tuskan G."/>
            <person name="Grigoriev I."/>
            <person name="Martin F."/>
            <person name="Vilgalys R."/>
            <person name="Bonito G."/>
        </authorList>
    </citation>
    <scope>NUCLEOTIDE SEQUENCE [LARGE SCALE GENOMIC DNA]</scope>
    <source>
        <strain evidence="7 8">AG-77</strain>
    </source>
</reference>
<feature type="region of interest" description="Disordered" evidence="5">
    <location>
        <begin position="865"/>
        <end position="912"/>
    </location>
</feature>
<keyword evidence="4" id="KW-0539">Nucleus</keyword>
<dbReference type="CDD" id="cd20683">
    <property type="entry name" value="T-box_Fungi_incertae_sedis"/>
    <property type="match status" value="1"/>
</dbReference>
<dbReference type="Gene3D" id="2.60.40.820">
    <property type="entry name" value="Transcription factor, T-box"/>
    <property type="match status" value="1"/>
</dbReference>
<feature type="compositionally biased region" description="Polar residues" evidence="5">
    <location>
        <begin position="39"/>
        <end position="59"/>
    </location>
</feature>
<feature type="region of interest" description="Disordered" evidence="5">
    <location>
        <begin position="20"/>
        <end position="150"/>
    </location>
</feature>
<keyword evidence="8" id="KW-1185">Reference proteome</keyword>